<dbReference type="EMBL" id="MU277271">
    <property type="protein sequence ID" value="KAI0056118.1"/>
    <property type="molecule type" value="Genomic_DNA"/>
</dbReference>
<organism evidence="1 2">
    <name type="scientific">Artomyces pyxidatus</name>
    <dbReference type="NCBI Taxonomy" id="48021"/>
    <lineage>
        <taxon>Eukaryota</taxon>
        <taxon>Fungi</taxon>
        <taxon>Dikarya</taxon>
        <taxon>Basidiomycota</taxon>
        <taxon>Agaricomycotina</taxon>
        <taxon>Agaricomycetes</taxon>
        <taxon>Russulales</taxon>
        <taxon>Auriscalpiaceae</taxon>
        <taxon>Artomyces</taxon>
    </lineage>
</organism>
<comment type="caution">
    <text evidence="1">The sequence shown here is derived from an EMBL/GenBank/DDBJ whole genome shotgun (WGS) entry which is preliminary data.</text>
</comment>
<evidence type="ECO:0000313" key="2">
    <source>
        <dbReference type="Proteomes" id="UP000814140"/>
    </source>
</evidence>
<sequence>MAERKMTYTSSQSSPISSIKLRPTVQRILIYAESDSPDSPIIWRGDYTGHSVGGNRETQLWVDRDSDLVDAVNLALAICEKITSEHLLDLDVYYADYQWTPHTWATLARRASRLHNLVVHEAAALAALIAAEEESSTPLFPSPSSLDVEDVDLNLMVPGPGGEHIPMHDAFTSWIERRTALEAPIKVLDVRCLYEAPSGFQDRLQRVVDGQVSISLAELVTAK</sequence>
<reference evidence="1" key="2">
    <citation type="journal article" date="2022" name="New Phytol.">
        <title>Evolutionary transition to the ectomycorrhizal habit in the genomes of a hyperdiverse lineage of mushroom-forming fungi.</title>
        <authorList>
            <person name="Looney B."/>
            <person name="Miyauchi S."/>
            <person name="Morin E."/>
            <person name="Drula E."/>
            <person name="Courty P.E."/>
            <person name="Kohler A."/>
            <person name="Kuo A."/>
            <person name="LaButti K."/>
            <person name="Pangilinan J."/>
            <person name="Lipzen A."/>
            <person name="Riley R."/>
            <person name="Andreopoulos W."/>
            <person name="He G."/>
            <person name="Johnson J."/>
            <person name="Nolan M."/>
            <person name="Tritt A."/>
            <person name="Barry K.W."/>
            <person name="Grigoriev I.V."/>
            <person name="Nagy L.G."/>
            <person name="Hibbett D."/>
            <person name="Henrissat B."/>
            <person name="Matheny P.B."/>
            <person name="Labbe J."/>
            <person name="Martin F.M."/>
        </authorList>
    </citation>
    <scope>NUCLEOTIDE SEQUENCE</scope>
    <source>
        <strain evidence="1">HHB10654</strain>
    </source>
</reference>
<dbReference type="Proteomes" id="UP000814140">
    <property type="component" value="Unassembled WGS sequence"/>
</dbReference>
<protein>
    <submittedName>
        <fullName evidence="1">Uncharacterized protein</fullName>
    </submittedName>
</protein>
<reference evidence="1" key="1">
    <citation type="submission" date="2021-03" db="EMBL/GenBank/DDBJ databases">
        <authorList>
            <consortium name="DOE Joint Genome Institute"/>
            <person name="Ahrendt S."/>
            <person name="Looney B.P."/>
            <person name="Miyauchi S."/>
            <person name="Morin E."/>
            <person name="Drula E."/>
            <person name="Courty P.E."/>
            <person name="Chicoki N."/>
            <person name="Fauchery L."/>
            <person name="Kohler A."/>
            <person name="Kuo A."/>
            <person name="Labutti K."/>
            <person name="Pangilinan J."/>
            <person name="Lipzen A."/>
            <person name="Riley R."/>
            <person name="Andreopoulos W."/>
            <person name="He G."/>
            <person name="Johnson J."/>
            <person name="Barry K.W."/>
            <person name="Grigoriev I.V."/>
            <person name="Nagy L."/>
            <person name="Hibbett D."/>
            <person name="Henrissat B."/>
            <person name="Matheny P.B."/>
            <person name="Labbe J."/>
            <person name="Martin F."/>
        </authorList>
    </citation>
    <scope>NUCLEOTIDE SEQUENCE</scope>
    <source>
        <strain evidence="1">HHB10654</strain>
    </source>
</reference>
<gene>
    <name evidence="1" type="ORF">BV25DRAFT_1921269</name>
</gene>
<proteinExistence type="predicted"/>
<evidence type="ECO:0000313" key="1">
    <source>
        <dbReference type="EMBL" id="KAI0056118.1"/>
    </source>
</evidence>
<accession>A0ACB8SIN5</accession>
<keyword evidence="2" id="KW-1185">Reference proteome</keyword>
<name>A0ACB8SIN5_9AGAM</name>